<evidence type="ECO:0000256" key="1">
    <source>
        <dbReference type="ARBA" id="ARBA00005298"/>
    </source>
</evidence>
<comment type="similarity">
    <text evidence="1">Belongs to the arrestin family.</text>
</comment>
<dbReference type="OMA" id="IIDISYV"/>
<reference evidence="4" key="2">
    <citation type="submission" date="2022-08" db="UniProtKB">
        <authorList>
            <consortium name="EnsemblMetazoa"/>
        </authorList>
    </citation>
    <scope>IDENTIFICATION</scope>
    <source>
        <strain evidence="4">05x7-T-G4-1.051#20</strain>
    </source>
</reference>
<sequence length="399" mass="44218">MMGKLDRFDIVFENPDGVCVSGNPLSGSVILELSGKLKICELLLRFHGYASVCWVERQSSGHGKNKRAVAKHYSSDEIYFDHTVNVIGNNGRDIQVLAAGHHSLPFEFHLPADCPTSYEGSIGRVRYYVSAKIRKLYEIEHTTMKLFTVIHHLDLNNDLRLLQPAEASNDMTLCCLCCKSGPISATLYLETIGFVPGEGIPIHVEIENRSGRKISAASVTLLMVVRYNTSKKSKTHTNQVASLCKDEWNAGKTEMWTGERLIIPSVPPSYLIGCDIIEISYVLELKVHPSGPAFTLPVKMEVVVGTKPLKNSANNFTYSGSGVSLISPIHRTNEQQNKLCVTFTESVLGKVTVDDDRECDDIPHDITFAPVYPYHSLSNKTDSFQVKSSPKPGDNGFKR</sequence>
<dbReference type="Pfam" id="PF02752">
    <property type="entry name" value="Arrestin_C"/>
    <property type="match status" value="1"/>
</dbReference>
<gene>
    <name evidence="3" type="ORF">CGI_10024806</name>
</gene>
<accession>K1RF39</accession>
<dbReference type="Proteomes" id="UP000005408">
    <property type="component" value="Unassembled WGS sequence"/>
</dbReference>
<dbReference type="GO" id="GO:0005737">
    <property type="term" value="C:cytoplasm"/>
    <property type="evidence" value="ECO:0007669"/>
    <property type="project" value="TreeGrafter"/>
</dbReference>
<dbReference type="EnsemblMetazoa" id="G10379.1">
    <property type="protein sequence ID" value="G10379.1:cds"/>
    <property type="gene ID" value="G10379"/>
</dbReference>
<dbReference type="EnsemblMetazoa" id="G10379.2">
    <property type="protein sequence ID" value="G10379.2:cds"/>
    <property type="gene ID" value="G10379"/>
</dbReference>
<proteinExistence type="inferred from homology"/>
<dbReference type="InterPro" id="IPR014756">
    <property type="entry name" value="Ig_E-set"/>
</dbReference>
<dbReference type="AlphaFoldDB" id="K1RF39"/>
<keyword evidence="5" id="KW-1185">Reference proteome</keyword>
<evidence type="ECO:0000313" key="3">
    <source>
        <dbReference type="EMBL" id="EKC42349.1"/>
    </source>
</evidence>
<dbReference type="KEGG" id="crg:105326301"/>
<dbReference type="HOGENOM" id="CLU_039221_0_1_1"/>
<dbReference type="InterPro" id="IPR011022">
    <property type="entry name" value="Arrestin_C-like"/>
</dbReference>
<dbReference type="EMBL" id="JH816160">
    <property type="protein sequence ID" value="EKC42349.1"/>
    <property type="molecule type" value="Genomic_DNA"/>
</dbReference>
<dbReference type="PANTHER" id="PTHR11188">
    <property type="entry name" value="ARRESTIN DOMAIN CONTAINING PROTEIN"/>
    <property type="match status" value="1"/>
</dbReference>
<protein>
    <submittedName>
        <fullName evidence="3">Arrestin domain-containing protein 3</fullName>
    </submittedName>
    <submittedName>
        <fullName evidence="4">Arrestin_C domain-containing protein</fullName>
    </submittedName>
</protein>
<evidence type="ECO:0000259" key="2">
    <source>
        <dbReference type="SMART" id="SM01017"/>
    </source>
</evidence>
<reference evidence="3" key="1">
    <citation type="journal article" date="2012" name="Nature">
        <title>The oyster genome reveals stress adaptation and complexity of shell formation.</title>
        <authorList>
            <person name="Zhang G."/>
            <person name="Fang X."/>
            <person name="Guo X."/>
            <person name="Li L."/>
            <person name="Luo R."/>
            <person name="Xu F."/>
            <person name="Yang P."/>
            <person name="Zhang L."/>
            <person name="Wang X."/>
            <person name="Qi H."/>
            <person name="Xiong Z."/>
            <person name="Que H."/>
            <person name="Xie Y."/>
            <person name="Holland P.W."/>
            <person name="Paps J."/>
            <person name="Zhu Y."/>
            <person name="Wu F."/>
            <person name="Chen Y."/>
            <person name="Wang J."/>
            <person name="Peng C."/>
            <person name="Meng J."/>
            <person name="Yang L."/>
            <person name="Liu J."/>
            <person name="Wen B."/>
            <person name="Zhang N."/>
            <person name="Huang Z."/>
            <person name="Zhu Q."/>
            <person name="Feng Y."/>
            <person name="Mount A."/>
            <person name="Hedgecock D."/>
            <person name="Xu Z."/>
            <person name="Liu Y."/>
            <person name="Domazet-Loso T."/>
            <person name="Du Y."/>
            <person name="Sun X."/>
            <person name="Zhang S."/>
            <person name="Liu B."/>
            <person name="Cheng P."/>
            <person name="Jiang X."/>
            <person name="Li J."/>
            <person name="Fan D."/>
            <person name="Wang W."/>
            <person name="Fu W."/>
            <person name="Wang T."/>
            <person name="Wang B."/>
            <person name="Zhang J."/>
            <person name="Peng Z."/>
            <person name="Li Y."/>
            <person name="Li N."/>
            <person name="Wang J."/>
            <person name="Chen M."/>
            <person name="He Y."/>
            <person name="Tan F."/>
            <person name="Song X."/>
            <person name="Zheng Q."/>
            <person name="Huang R."/>
            <person name="Yang H."/>
            <person name="Du X."/>
            <person name="Chen L."/>
            <person name="Yang M."/>
            <person name="Gaffney P.M."/>
            <person name="Wang S."/>
            <person name="Luo L."/>
            <person name="She Z."/>
            <person name="Ming Y."/>
            <person name="Huang W."/>
            <person name="Zhang S."/>
            <person name="Huang B."/>
            <person name="Zhang Y."/>
            <person name="Qu T."/>
            <person name="Ni P."/>
            <person name="Miao G."/>
            <person name="Wang J."/>
            <person name="Wang Q."/>
            <person name="Steinberg C.E."/>
            <person name="Wang H."/>
            <person name="Li N."/>
            <person name="Qian L."/>
            <person name="Zhang G."/>
            <person name="Li Y."/>
            <person name="Yang H."/>
            <person name="Liu X."/>
            <person name="Wang J."/>
            <person name="Yin Y."/>
            <person name="Wang J."/>
        </authorList>
    </citation>
    <scope>NUCLEOTIDE SEQUENCE [LARGE SCALE GENOMIC DNA]</scope>
    <source>
        <strain evidence="3">05x7-T-G4-1.051#20</strain>
    </source>
</reference>
<dbReference type="SMART" id="SM01017">
    <property type="entry name" value="Arrestin_C"/>
    <property type="match status" value="1"/>
</dbReference>
<name>K1RF39_MAGGI</name>
<dbReference type="InterPro" id="IPR050357">
    <property type="entry name" value="Arrestin_domain-protein"/>
</dbReference>
<dbReference type="InterPro" id="IPR011021">
    <property type="entry name" value="Arrestin-like_N"/>
</dbReference>
<dbReference type="Gene3D" id="2.60.40.640">
    <property type="match status" value="2"/>
</dbReference>
<dbReference type="GO" id="GO:0015031">
    <property type="term" value="P:protein transport"/>
    <property type="evidence" value="ECO:0007669"/>
    <property type="project" value="TreeGrafter"/>
</dbReference>
<dbReference type="InterPro" id="IPR014752">
    <property type="entry name" value="Arrestin-like_C"/>
</dbReference>
<dbReference type="PANTHER" id="PTHR11188:SF176">
    <property type="entry name" value="ARRESTIN DOMAIN-CONTAINING PROTEIN 1"/>
    <property type="match status" value="1"/>
</dbReference>
<organism evidence="3">
    <name type="scientific">Magallana gigas</name>
    <name type="common">Pacific oyster</name>
    <name type="synonym">Crassostrea gigas</name>
    <dbReference type="NCBI Taxonomy" id="29159"/>
    <lineage>
        <taxon>Eukaryota</taxon>
        <taxon>Metazoa</taxon>
        <taxon>Spiralia</taxon>
        <taxon>Lophotrochozoa</taxon>
        <taxon>Mollusca</taxon>
        <taxon>Bivalvia</taxon>
        <taxon>Autobranchia</taxon>
        <taxon>Pteriomorphia</taxon>
        <taxon>Ostreida</taxon>
        <taxon>Ostreoidea</taxon>
        <taxon>Ostreidae</taxon>
        <taxon>Magallana</taxon>
    </lineage>
</organism>
<feature type="domain" description="Arrestin C-terminal-like" evidence="2">
    <location>
        <begin position="179"/>
        <end position="309"/>
    </location>
</feature>
<evidence type="ECO:0000313" key="5">
    <source>
        <dbReference type="Proteomes" id="UP000005408"/>
    </source>
</evidence>
<dbReference type="SUPFAM" id="SSF81296">
    <property type="entry name" value="E set domains"/>
    <property type="match status" value="2"/>
</dbReference>
<dbReference type="OrthoDB" id="2333384at2759"/>
<evidence type="ECO:0000313" key="4">
    <source>
        <dbReference type="EnsemblMetazoa" id="G10379.1:cds"/>
    </source>
</evidence>
<dbReference type="Pfam" id="PF00339">
    <property type="entry name" value="Arrestin_N"/>
    <property type="match status" value="1"/>
</dbReference>